<keyword evidence="12" id="KW-1185">Reference proteome</keyword>
<evidence type="ECO:0000256" key="7">
    <source>
        <dbReference type="ARBA" id="ARBA00022786"/>
    </source>
</evidence>
<feature type="compositionally biased region" description="Acidic residues" evidence="9">
    <location>
        <begin position="515"/>
        <end position="545"/>
    </location>
</feature>
<keyword evidence="7" id="KW-0833">Ubl conjugation pathway</keyword>
<dbReference type="RefSeq" id="XP_007719877.1">
    <property type="nucleotide sequence ID" value="XM_007721687.1"/>
</dbReference>
<evidence type="ECO:0000256" key="1">
    <source>
        <dbReference type="ARBA" id="ARBA00001798"/>
    </source>
</evidence>
<dbReference type="eggNOG" id="KOG1812">
    <property type="taxonomic scope" value="Eukaryota"/>
</dbReference>
<dbReference type="PROSITE" id="PS51873">
    <property type="entry name" value="TRIAD"/>
    <property type="match status" value="1"/>
</dbReference>
<evidence type="ECO:0000256" key="3">
    <source>
        <dbReference type="ARBA" id="ARBA00022679"/>
    </source>
</evidence>
<dbReference type="OrthoDB" id="9977870at2759"/>
<feature type="domain" description="RING-type" evidence="10">
    <location>
        <begin position="312"/>
        <end position="522"/>
    </location>
</feature>
<dbReference type="GO" id="GO:0061630">
    <property type="term" value="F:ubiquitin protein ligase activity"/>
    <property type="evidence" value="ECO:0007669"/>
    <property type="project" value="UniProtKB-EC"/>
</dbReference>
<dbReference type="GeneID" id="19155676"/>
<keyword evidence="8" id="KW-0862">Zinc</keyword>
<keyword evidence="6" id="KW-0863">Zinc-finger</keyword>
<dbReference type="Proteomes" id="UP000019484">
    <property type="component" value="Unassembled WGS sequence"/>
</dbReference>
<name>W9YSX2_9EURO</name>
<keyword evidence="4" id="KW-0479">Metal-binding</keyword>
<dbReference type="AlphaFoldDB" id="W9YSX2"/>
<dbReference type="EMBL" id="AMWN01000001">
    <property type="protein sequence ID" value="EXJ95648.1"/>
    <property type="molecule type" value="Genomic_DNA"/>
</dbReference>
<feature type="region of interest" description="Disordered" evidence="9">
    <location>
        <begin position="205"/>
        <end position="307"/>
    </location>
</feature>
<keyword evidence="5" id="KW-0677">Repeat</keyword>
<comment type="caution">
    <text evidence="11">The sequence shown here is derived from an EMBL/GenBank/DDBJ whole genome shotgun (WGS) entry which is preliminary data.</text>
</comment>
<sequence>MAQRPEIPFFVPHGDAQMADEDPNQTRSQQDQPPQSYYTTWPGDGFRFYPLPLVTTRALPIAREDWPIQQASGGSASYMVYPNSTSFVPYYFPATSGELRYLPPPNPTASIQPHVFHPPLQIGRHLTTGLPSTFRFGDQTPTVEPRALSTADSEPEPSLPPLSTVLPDHLYLDRQSRQHILPQEPRPQPFSQEPRPQTFSAELRPQTLPQEAQPQRNPVPVRASRPPSPIPFFRFPARDSPDPVEQGLRQVLQEPASALRSASNDMADSGAPLPQSAASLESNVTAPAPVFGGAPPNTPRRHRRRMSRPTMPRVACTACMEVFKLDDLLNLACSCRYCTPCLNAAFQAGCTSKAAFPPKCCGRPLRISVWGSMLDADILQRYKQIEAEFSTSRPLYCAIPTCSTFIPEDQQHALDECGVCSICDQITCKKCRQDMGDHPHWPVARRICPAENAEVAALFALGTAKKWRQCPTCLNMVERLEGCNHMDCICGVEFCYRCGNLFDEDDNCACHPSSWEDDDDDDEEEEGVDESGEEAPAENEEEADENQLVNI</sequence>
<feature type="compositionally biased region" description="Polar residues" evidence="9">
    <location>
        <begin position="25"/>
        <end position="37"/>
    </location>
</feature>
<feature type="compositionally biased region" description="Low complexity" evidence="9">
    <location>
        <begin position="218"/>
        <end position="235"/>
    </location>
</feature>
<dbReference type="Gene3D" id="1.20.120.1750">
    <property type="match status" value="1"/>
</dbReference>
<proteinExistence type="predicted"/>
<dbReference type="EC" id="2.3.2.31" evidence="2"/>
<dbReference type="GO" id="GO:0008270">
    <property type="term" value="F:zinc ion binding"/>
    <property type="evidence" value="ECO:0007669"/>
    <property type="project" value="UniProtKB-KW"/>
</dbReference>
<organism evidence="11 12">
    <name type="scientific">Capronia coronata CBS 617.96</name>
    <dbReference type="NCBI Taxonomy" id="1182541"/>
    <lineage>
        <taxon>Eukaryota</taxon>
        <taxon>Fungi</taxon>
        <taxon>Dikarya</taxon>
        <taxon>Ascomycota</taxon>
        <taxon>Pezizomycotina</taxon>
        <taxon>Eurotiomycetes</taxon>
        <taxon>Chaetothyriomycetidae</taxon>
        <taxon>Chaetothyriales</taxon>
        <taxon>Herpotrichiellaceae</taxon>
        <taxon>Capronia</taxon>
    </lineage>
</organism>
<keyword evidence="3" id="KW-0808">Transferase</keyword>
<dbReference type="SUPFAM" id="SSF57850">
    <property type="entry name" value="RING/U-box"/>
    <property type="match status" value="1"/>
</dbReference>
<reference evidence="11 12" key="1">
    <citation type="submission" date="2013-03" db="EMBL/GenBank/DDBJ databases">
        <title>The Genome Sequence of Capronia coronata CBS 617.96.</title>
        <authorList>
            <consortium name="The Broad Institute Genomics Platform"/>
            <person name="Cuomo C."/>
            <person name="de Hoog S."/>
            <person name="Gorbushina A."/>
            <person name="Walker B."/>
            <person name="Young S.K."/>
            <person name="Zeng Q."/>
            <person name="Gargeya S."/>
            <person name="Fitzgerald M."/>
            <person name="Haas B."/>
            <person name="Abouelleil A."/>
            <person name="Allen A.W."/>
            <person name="Alvarado L."/>
            <person name="Arachchi H.M."/>
            <person name="Berlin A.M."/>
            <person name="Chapman S.B."/>
            <person name="Gainer-Dewar J."/>
            <person name="Goldberg J."/>
            <person name="Griggs A."/>
            <person name="Gujja S."/>
            <person name="Hansen M."/>
            <person name="Howarth C."/>
            <person name="Imamovic A."/>
            <person name="Ireland A."/>
            <person name="Larimer J."/>
            <person name="McCowan C."/>
            <person name="Murphy C."/>
            <person name="Pearson M."/>
            <person name="Poon T.W."/>
            <person name="Priest M."/>
            <person name="Roberts A."/>
            <person name="Saif S."/>
            <person name="Shea T."/>
            <person name="Sisk P."/>
            <person name="Sykes S."/>
            <person name="Wortman J."/>
            <person name="Nusbaum C."/>
            <person name="Birren B."/>
        </authorList>
    </citation>
    <scope>NUCLEOTIDE SEQUENCE [LARGE SCALE GENOMIC DNA]</scope>
    <source>
        <strain evidence="11 12">CBS 617.96</strain>
    </source>
</reference>
<dbReference type="HOGENOM" id="CLU_433440_0_0_1"/>
<evidence type="ECO:0000313" key="11">
    <source>
        <dbReference type="EMBL" id="EXJ95648.1"/>
    </source>
</evidence>
<dbReference type="STRING" id="1182541.W9YSX2"/>
<dbReference type="InterPro" id="IPR044066">
    <property type="entry name" value="TRIAD_supradom"/>
</dbReference>
<feature type="region of interest" description="Disordered" evidence="9">
    <location>
        <begin position="1"/>
        <end position="37"/>
    </location>
</feature>
<evidence type="ECO:0000256" key="6">
    <source>
        <dbReference type="ARBA" id="ARBA00022771"/>
    </source>
</evidence>
<feature type="region of interest" description="Disordered" evidence="9">
    <location>
        <begin position="512"/>
        <end position="551"/>
    </location>
</feature>
<dbReference type="GO" id="GO:0016567">
    <property type="term" value="P:protein ubiquitination"/>
    <property type="evidence" value="ECO:0007669"/>
    <property type="project" value="InterPro"/>
</dbReference>
<comment type="catalytic activity">
    <reaction evidence="1">
        <text>[E2 ubiquitin-conjugating enzyme]-S-ubiquitinyl-L-cysteine + [acceptor protein]-L-lysine = [E2 ubiquitin-conjugating enzyme]-L-cysteine + [acceptor protein]-N(6)-ubiquitinyl-L-lysine.</text>
        <dbReference type="EC" id="2.3.2.31"/>
    </reaction>
</comment>
<gene>
    <name evidence="11" type="ORF">A1O1_00770</name>
</gene>
<evidence type="ECO:0000256" key="5">
    <source>
        <dbReference type="ARBA" id="ARBA00022737"/>
    </source>
</evidence>
<dbReference type="PANTHER" id="PTHR11685">
    <property type="entry name" value="RBR FAMILY RING FINGER AND IBR DOMAIN-CONTAINING"/>
    <property type="match status" value="1"/>
</dbReference>
<dbReference type="InterPro" id="IPR002867">
    <property type="entry name" value="IBR_dom"/>
</dbReference>
<evidence type="ECO:0000259" key="10">
    <source>
        <dbReference type="PROSITE" id="PS51873"/>
    </source>
</evidence>
<feature type="region of interest" description="Disordered" evidence="9">
    <location>
        <begin position="137"/>
        <end position="165"/>
    </location>
</feature>
<dbReference type="InterPro" id="IPR031127">
    <property type="entry name" value="E3_UB_ligase_RBR"/>
</dbReference>
<evidence type="ECO:0000256" key="9">
    <source>
        <dbReference type="SAM" id="MobiDB-lite"/>
    </source>
</evidence>
<evidence type="ECO:0000256" key="4">
    <source>
        <dbReference type="ARBA" id="ARBA00022723"/>
    </source>
</evidence>
<protein>
    <recommendedName>
        <fullName evidence="2">RBR-type E3 ubiquitin transferase</fullName>
        <ecNumber evidence="2">2.3.2.31</ecNumber>
    </recommendedName>
</protein>
<evidence type="ECO:0000256" key="8">
    <source>
        <dbReference type="ARBA" id="ARBA00022833"/>
    </source>
</evidence>
<evidence type="ECO:0000313" key="12">
    <source>
        <dbReference type="Proteomes" id="UP000019484"/>
    </source>
</evidence>
<feature type="compositionally biased region" description="Polar residues" evidence="9">
    <location>
        <begin position="207"/>
        <end position="216"/>
    </location>
</feature>
<dbReference type="Pfam" id="PF01485">
    <property type="entry name" value="IBR"/>
    <property type="match status" value="1"/>
</dbReference>
<dbReference type="CDD" id="cd22584">
    <property type="entry name" value="Rcat_RBR_unk"/>
    <property type="match status" value="1"/>
</dbReference>
<evidence type="ECO:0000256" key="2">
    <source>
        <dbReference type="ARBA" id="ARBA00012251"/>
    </source>
</evidence>
<accession>W9YSX2</accession>
<feature type="compositionally biased region" description="Polar residues" evidence="9">
    <location>
        <begin position="276"/>
        <end position="285"/>
    </location>
</feature>